<keyword evidence="4 6" id="KW-0689">Ribosomal protein</keyword>
<sequence>MRGRKYIRKREIKPDEKYNSVLVAKFINKILLKGKKETAKNIVYGAFKILEEKTSKPCLEVFDAAVRNVCPLLEVRSKRVGGATYQVPMEIKEERKVTLAMRWIIGAARDKQGKPMKEFLAGEILDGYNKTGAAMTKRENMHKMAEANKAFAHYARF</sequence>
<gene>
    <name evidence="6" type="primary">rpsG</name>
    <name evidence="9" type="ORF">A3F08_03465</name>
</gene>
<dbReference type="PIRSF" id="PIRSF002122">
    <property type="entry name" value="RPS7p_RPS7a_RPS5e_RPS7o"/>
    <property type="match status" value="1"/>
</dbReference>
<evidence type="ECO:0000256" key="1">
    <source>
        <dbReference type="ARBA" id="ARBA00007151"/>
    </source>
</evidence>
<evidence type="ECO:0000256" key="4">
    <source>
        <dbReference type="ARBA" id="ARBA00022980"/>
    </source>
</evidence>
<dbReference type="InterPro" id="IPR000235">
    <property type="entry name" value="Ribosomal_uS7"/>
</dbReference>
<reference evidence="9 10" key="1">
    <citation type="journal article" date="2016" name="Nat. Commun.">
        <title>Thousands of microbial genomes shed light on interconnected biogeochemical processes in an aquifer system.</title>
        <authorList>
            <person name="Anantharaman K."/>
            <person name="Brown C.T."/>
            <person name="Hug L.A."/>
            <person name="Sharon I."/>
            <person name="Castelle C.J."/>
            <person name="Probst A.J."/>
            <person name="Thomas B.C."/>
            <person name="Singh A."/>
            <person name="Wilkins M.J."/>
            <person name="Karaoz U."/>
            <person name="Brodie E.L."/>
            <person name="Williams K.H."/>
            <person name="Hubbard S.S."/>
            <person name="Banfield J.F."/>
        </authorList>
    </citation>
    <scope>NUCLEOTIDE SEQUENCE [LARGE SCALE GENOMIC DNA]</scope>
</reference>
<comment type="function">
    <text evidence="6">One of the primary rRNA binding proteins, it binds directly to 16S rRNA where it nucleates assembly of the head domain of the 30S subunit. Is located at the subunit interface close to the decoding center, probably blocks exit of the E-site tRNA.</text>
</comment>
<comment type="subunit">
    <text evidence="6">Part of the 30S ribosomal subunit. Contacts proteins S9 and S11.</text>
</comment>
<dbReference type="InterPro" id="IPR005717">
    <property type="entry name" value="Ribosomal_uS7_bac/org-type"/>
</dbReference>
<comment type="caution">
    <text evidence="9">The sequence shown here is derived from an EMBL/GenBank/DDBJ whole genome shotgun (WGS) entry which is preliminary data.</text>
</comment>
<dbReference type="Pfam" id="PF00177">
    <property type="entry name" value="Ribosomal_S7"/>
    <property type="match status" value="1"/>
</dbReference>
<keyword evidence="2 6" id="KW-0699">rRNA-binding</keyword>
<dbReference type="GO" id="GO:0000049">
    <property type="term" value="F:tRNA binding"/>
    <property type="evidence" value="ECO:0007669"/>
    <property type="project" value="UniProtKB-UniRule"/>
</dbReference>
<dbReference type="SUPFAM" id="SSF47973">
    <property type="entry name" value="Ribosomal protein S7"/>
    <property type="match status" value="1"/>
</dbReference>
<dbReference type="PROSITE" id="PS00052">
    <property type="entry name" value="RIBOSOMAL_S7"/>
    <property type="match status" value="1"/>
</dbReference>
<comment type="similarity">
    <text evidence="1 6 7">Belongs to the universal ribosomal protein uS7 family.</text>
</comment>
<dbReference type="GO" id="GO:0003735">
    <property type="term" value="F:structural constituent of ribosome"/>
    <property type="evidence" value="ECO:0007669"/>
    <property type="project" value="InterPro"/>
</dbReference>
<dbReference type="NCBIfam" id="TIGR01029">
    <property type="entry name" value="rpsG_bact"/>
    <property type="match status" value="1"/>
</dbReference>
<evidence type="ECO:0000256" key="3">
    <source>
        <dbReference type="ARBA" id="ARBA00022884"/>
    </source>
</evidence>
<evidence type="ECO:0000259" key="8">
    <source>
        <dbReference type="Pfam" id="PF00177"/>
    </source>
</evidence>
<evidence type="ECO:0000313" key="9">
    <source>
        <dbReference type="EMBL" id="OGD66678.1"/>
    </source>
</evidence>
<dbReference type="Proteomes" id="UP000176451">
    <property type="component" value="Unassembled WGS sequence"/>
</dbReference>
<dbReference type="Gene3D" id="1.10.455.10">
    <property type="entry name" value="Ribosomal protein S7 domain"/>
    <property type="match status" value="1"/>
</dbReference>
<accession>A0A1F5EH02</accession>
<dbReference type="InterPro" id="IPR036823">
    <property type="entry name" value="Ribosomal_uS7_dom_sf"/>
</dbReference>
<keyword evidence="5 6" id="KW-0687">Ribonucleoprotein</keyword>
<dbReference type="InterPro" id="IPR023798">
    <property type="entry name" value="Ribosomal_uS7_dom"/>
</dbReference>
<feature type="domain" description="Small ribosomal subunit protein uS7" evidence="8">
    <location>
        <begin position="5"/>
        <end position="149"/>
    </location>
</feature>
<keyword evidence="6" id="KW-0820">tRNA-binding</keyword>
<evidence type="ECO:0000313" key="10">
    <source>
        <dbReference type="Proteomes" id="UP000176451"/>
    </source>
</evidence>
<dbReference type="CDD" id="cd14869">
    <property type="entry name" value="uS7_Bacteria"/>
    <property type="match status" value="1"/>
</dbReference>
<evidence type="ECO:0000256" key="2">
    <source>
        <dbReference type="ARBA" id="ARBA00022730"/>
    </source>
</evidence>
<evidence type="ECO:0000256" key="7">
    <source>
        <dbReference type="RuleBase" id="RU003619"/>
    </source>
</evidence>
<dbReference type="PANTHER" id="PTHR11205">
    <property type="entry name" value="RIBOSOMAL PROTEIN S7"/>
    <property type="match status" value="1"/>
</dbReference>
<dbReference type="GO" id="GO:0019843">
    <property type="term" value="F:rRNA binding"/>
    <property type="evidence" value="ECO:0007669"/>
    <property type="project" value="UniProtKB-UniRule"/>
</dbReference>
<organism evidence="9 10">
    <name type="scientific">Candidatus Berkelbacteria bacterium RIFCSPHIGHO2_12_FULL_36_9</name>
    <dbReference type="NCBI Taxonomy" id="1797469"/>
    <lineage>
        <taxon>Bacteria</taxon>
        <taxon>Candidatus Berkelbacteria</taxon>
    </lineage>
</organism>
<evidence type="ECO:0000256" key="5">
    <source>
        <dbReference type="ARBA" id="ARBA00023274"/>
    </source>
</evidence>
<protein>
    <recommendedName>
        <fullName evidence="6">Small ribosomal subunit protein uS7</fullName>
    </recommendedName>
</protein>
<keyword evidence="3 6" id="KW-0694">RNA-binding</keyword>
<dbReference type="GO" id="GO:0015935">
    <property type="term" value="C:small ribosomal subunit"/>
    <property type="evidence" value="ECO:0007669"/>
    <property type="project" value="InterPro"/>
</dbReference>
<dbReference type="GO" id="GO:0006412">
    <property type="term" value="P:translation"/>
    <property type="evidence" value="ECO:0007669"/>
    <property type="project" value="UniProtKB-UniRule"/>
</dbReference>
<dbReference type="HAMAP" id="MF_00480_B">
    <property type="entry name" value="Ribosomal_uS7_B"/>
    <property type="match status" value="1"/>
</dbReference>
<evidence type="ECO:0000256" key="6">
    <source>
        <dbReference type="HAMAP-Rule" id="MF_00480"/>
    </source>
</evidence>
<dbReference type="AlphaFoldDB" id="A0A1F5EH02"/>
<dbReference type="InterPro" id="IPR020606">
    <property type="entry name" value="Ribosomal_uS7_CS"/>
</dbReference>
<dbReference type="STRING" id="1797469.A3F08_03465"/>
<name>A0A1F5EH02_9BACT</name>
<dbReference type="EMBL" id="MEZV01000029">
    <property type="protein sequence ID" value="OGD66678.1"/>
    <property type="molecule type" value="Genomic_DNA"/>
</dbReference>
<dbReference type="FunFam" id="1.10.455.10:FF:000001">
    <property type="entry name" value="30S ribosomal protein S7"/>
    <property type="match status" value="1"/>
</dbReference>
<proteinExistence type="inferred from homology"/>